<name>A0A562WJ17_9ACTN</name>
<evidence type="ECO:0000313" key="4">
    <source>
        <dbReference type="Proteomes" id="UP000319728"/>
    </source>
</evidence>
<dbReference type="InterPro" id="IPR036291">
    <property type="entry name" value="NAD(P)-bd_dom_sf"/>
</dbReference>
<keyword evidence="2" id="KW-0560">Oxidoreductase</keyword>
<evidence type="ECO:0000256" key="1">
    <source>
        <dbReference type="ARBA" id="ARBA00006484"/>
    </source>
</evidence>
<reference evidence="3 4" key="1">
    <citation type="submission" date="2019-07" db="EMBL/GenBank/DDBJ databases">
        <title>R&amp;d 2014.</title>
        <authorList>
            <person name="Klenk H.-P."/>
        </authorList>
    </citation>
    <scope>NUCLEOTIDE SEQUENCE [LARGE SCALE GENOMIC DNA]</scope>
    <source>
        <strain evidence="3 4">DSM 43912</strain>
    </source>
</reference>
<keyword evidence="4" id="KW-1185">Reference proteome</keyword>
<accession>A0A562WJ17</accession>
<dbReference type="AlphaFoldDB" id="A0A562WJ17"/>
<dbReference type="GO" id="GO:0016491">
    <property type="term" value="F:oxidoreductase activity"/>
    <property type="evidence" value="ECO:0007669"/>
    <property type="project" value="UniProtKB-KW"/>
</dbReference>
<comment type="caution">
    <text evidence="3">The sequence shown here is derived from an EMBL/GenBank/DDBJ whole genome shotgun (WGS) entry which is preliminary data.</text>
</comment>
<dbReference type="RefSeq" id="WP_232624739.1">
    <property type="nucleotide sequence ID" value="NZ_AP023438.1"/>
</dbReference>
<dbReference type="EMBL" id="VLLP01000001">
    <property type="protein sequence ID" value="TWJ30290.1"/>
    <property type="molecule type" value="Genomic_DNA"/>
</dbReference>
<proteinExistence type="inferred from homology"/>
<protein>
    <submittedName>
        <fullName evidence="3">Short subunit dehydrogenase</fullName>
    </submittedName>
</protein>
<dbReference type="SUPFAM" id="SSF51735">
    <property type="entry name" value="NAD(P)-binding Rossmann-fold domains"/>
    <property type="match status" value="1"/>
</dbReference>
<dbReference type="InterPro" id="IPR002347">
    <property type="entry name" value="SDR_fam"/>
</dbReference>
<dbReference type="PANTHER" id="PTHR44196">
    <property type="entry name" value="DEHYDROGENASE/REDUCTASE SDR FAMILY MEMBER 7B"/>
    <property type="match status" value="1"/>
</dbReference>
<dbReference type="Proteomes" id="UP000319728">
    <property type="component" value="Unassembled WGS sequence"/>
</dbReference>
<evidence type="ECO:0000256" key="2">
    <source>
        <dbReference type="ARBA" id="ARBA00023002"/>
    </source>
</evidence>
<dbReference type="PANTHER" id="PTHR44196:SF1">
    <property type="entry name" value="DEHYDROGENASE_REDUCTASE SDR FAMILY MEMBER 7B"/>
    <property type="match status" value="1"/>
</dbReference>
<dbReference type="GO" id="GO:0016020">
    <property type="term" value="C:membrane"/>
    <property type="evidence" value="ECO:0007669"/>
    <property type="project" value="TreeGrafter"/>
</dbReference>
<gene>
    <name evidence="3" type="ORF">JD81_03828</name>
</gene>
<organism evidence="3 4">
    <name type="scientific">Micromonospora sagamiensis</name>
    <dbReference type="NCBI Taxonomy" id="47875"/>
    <lineage>
        <taxon>Bacteria</taxon>
        <taxon>Bacillati</taxon>
        <taxon>Actinomycetota</taxon>
        <taxon>Actinomycetes</taxon>
        <taxon>Micromonosporales</taxon>
        <taxon>Micromonosporaceae</taxon>
        <taxon>Micromonospora</taxon>
    </lineage>
</organism>
<dbReference type="Gene3D" id="3.40.50.720">
    <property type="entry name" value="NAD(P)-binding Rossmann-like Domain"/>
    <property type="match status" value="1"/>
</dbReference>
<evidence type="ECO:0000313" key="3">
    <source>
        <dbReference type="EMBL" id="TWJ30290.1"/>
    </source>
</evidence>
<sequence length="67" mass="6979">MSRVVVVTGATSGIGRAAARAFAARGDRLVLAARAPQTLAEVRAECAVFGPNPTGEALRGGWRSDRR</sequence>
<comment type="similarity">
    <text evidence="1">Belongs to the short-chain dehydrogenases/reductases (SDR) family.</text>
</comment>
<dbReference type="Pfam" id="PF00106">
    <property type="entry name" value="adh_short"/>
    <property type="match status" value="1"/>
</dbReference>